<keyword evidence="4" id="KW-0732">Signal</keyword>
<dbReference type="Gene3D" id="3.10.105.10">
    <property type="entry name" value="Dipeptide-binding Protein, Domain 3"/>
    <property type="match status" value="1"/>
</dbReference>
<organism evidence="6 7">
    <name type="scientific">Brevibacillus laterosporus</name>
    <name type="common">Bacillus laterosporus</name>
    <dbReference type="NCBI Taxonomy" id="1465"/>
    <lineage>
        <taxon>Bacteria</taxon>
        <taxon>Bacillati</taxon>
        <taxon>Bacillota</taxon>
        <taxon>Bacilli</taxon>
        <taxon>Bacillales</taxon>
        <taxon>Paenibacillaceae</taxon>
        <taxon>Brevibacillus</taxon>
    </lineage>
</organism>
<keyword evidence="5" id="KW-0571">Peptide transport</keyword>
<evidence type="ECO:0000313" key="7">
    <source>
        <dbReference type="Proteomes" id="UP000319432"/>
    </source>
</evidence>
<dbReference type="InterPro" id="IPR039424">
    <property type="entry name" value="SBP_5"/>
</dbReference>
<protein>
    <submittedName>
        <fullName evidence="6">Peptide ABC transporter substrate-binding protein</fullName>
    </submittedName>
</protein>
<dbReference type="Gene3D" id="3.40.190.10">
    <property type="entry name" value="Periplasmic binding protein-like II"/>
    <property type="match status" value="1"/>
</dbReference>
<dbReference type="SUPFAM" id="SSF53850">
    <property type="entry name" value="Periplasmic binding protein-like II"/>
    <property type="match status" value="1"/>
</dbReference>
<dbReference type="Proteomes" id="UP000319432">
    <property type="component" value="Chromosome"/>
</dbReference>
<sequence length="539" mass="60288">MNKSVFAALSSILVLSTALAGCGTASENKPGAVSGSGSTHEQVLRVNLHSEPPTADPGLADDNASSAILMATFDGLMRSGKDGKVTNSVAKDYKISEDGKTYTFDLRDSEWANGEKLTAKDFEYAWKRVLNPKTAASYAYQLYYLKNAEAYNKGNAKAEDVGVKAIDEHTLEVTLNNPTPFFLELTAFYTLYPVNEKVVTSSDKWAGEASTHVGNGPFKMESWKHKNEIVLVKNDKYWDKDNVKLEKIIYQMIDDENTELSMFENGDLDWAGQPNGMLPIDAIAPNKASGKAHIQPKAGIYWYKFNTEKAPFNNAKIRKAFAYAIDRKTITDNITQSGQIPATNLLPPTMALTKEGFFKDSDVDMAKKLLAEGMKEEGLTKLPPIEISFNTAEKHKKIAETIQDQWKKAFDIEVKLTNKEWKVFIDDMHRGNFQVGRNGWNADYNDPISFLQMFKDKTGGNNDTKWENAKYKELLNKADAETNPDVRNGYLAEAEKIIMEDMPVIPIYFDSNVWLQNDNLKGVVVDAMGNVDFKLTSFE</sequence>
<evidence type="ECO:0000256" key="4">
    <source>
        <dbReference type="ARBA" id="ARBA00022729"/>
    </source>
</evidence>
<evidence type="ECO:0000313" key="6">
    <source>
        <dbReference type="EMBL" id="QDX92354.1"/>
    </source>
</evidence>
<dbReference type="InterPro" id="IPR000914">
    <property type="entry name" value="SBP_5_dom"/>
</dbReference>
<dbReference type="Pfam" id="PF00496">
    <property type="entry name" value="SBP_bac_5"/>
    <property type="match status" value="1"/>
</dbReference>
<dbReference type="OrthoDB" id="9801912at2"/>
<dbReference type="PROSITE" id="PS51257">
    <property type="entry name" value="PROKAR_LIPOPROTEIN"/>
    <property type="match status" value="1"/>
</dbReference>
<evidence type="ECO:0000256" key="3">
    <source>
        <dbReference type="ARBA" id="ARBA00022448"/>
    </source>
</evidence>
<dbReference type="PANTHER" id="PTHR30290">
    <property type="entry name" value="PERIPLASMIC BINDING COMPONENT OF ABC TRANSPORTER"/>
    <property type="match status" value="1"/>
</dbReference>
<dbReference type="GO" id="GO:1904680">
    <property type="term" value="F:peptide transmembrane transporter activity"/>
    <property type="evidence" value="ECO:0007669"/>
    <property type="project" value="TreeGrafter"/>
</dbReference>
<dbReference type="GO" id="GO:0015833">
    <property type="term" value="P:peptide transport"/>
    <property type="evidence" value="ECO:0007669"/>
    <property type="project" value="UniProtKB-KW"/>
</dbReference>
<dbReference type="PANTHER" id="PTHR30290:SF79">
    <property type="entry name" value="DIPEPTIDE-BINDING PROTEIN DPPE"/>
    <property type="match status" value="1"/>
</dbReference>
<comment type="similarity">
    <text evidence="2">Belongs to the bacterial solute-binding protein 5 family.</text>
</comment>
<dbReference type="PIRSF" id="PIRSF002741">
    <property type="entry name" value="MppA"/>
    <property type="match status" value="1"/>
</dbReference>
<comment type="subcellular location">
    <subcellularLocation>
        <location evidence="1">Cell envelope</location>
    </subcellularLocation>
</comment>
<name>A0A502IDC0_BRELA</name>
<keyword evidence="7" id="KW-1185">Reference proteome</keyword>
<dbReference type="EMBL" id="CP033464">
    <property type="protein sequence ID" value="QDX92354.1"/>
    <property type="molecule type" value="Genomic_DNA"/>
</dbReference>
<dbReference type="FunFam" id="3.10.105.10:FF:000001">
    <property type="entry name" value="Oligopeptide ABC transporter, oligopeptide-binding protein"/>
    <property type="match status" value="1"/>
</dbReference>
<proteinExistence type="inferred from homology"/>
<dbReference type="Gene3D" id="3.90.76.10">
    <property type="entry name" value="Dipeptide-binding Protein, Domain 1"/>
    <property type="match status" value="1"/>
</dbReference>
<gene>
    <name evidence="6" type="ORF">EEL30_08345</name>
</gene>
<keyword evidence="3" id="KW-0813">Transport</keyword>
<evidence type="ECO:0000256" key="1">
    <source>
        <dbReference type="ARBA" id="ARBA00004196"/>
    </source>
</evidence>
<dbReference type="InterPro" id="IPR030678">
    <property type="entry name" value="Peptide/Ni-bd"/>
</dbReference>
<accession>A0A502IDC0</accession>
<reference evidence="6 7" key="1">
    <citation type="submission" date="2018-11" db="EMBL/GenBank/DDBJ databases">
        <title>Phylogenetic determinants of toxin gene distribution in genomes of Brevibacillus laterosporus.</title>
        <authorList>
            <person name="Glare T.R."/>
            <person name="Durrant A."/>
            <person name="Berry C."/>
            <person name="Palma L."/>
            <person name="Ormskirk M."/>
            <person name="Cox M.O."/>
        </authorList>
    </citation>
    <scope>NUCLEOTIDE SEQUENCE [LARGE SCALE GENOMIC DNA]</scope>
    <source>
        <strain evidence="6 7">1821L</strain>
    </source>
</reference>
<dbReference type="GO" id="GO:0043190">
    <property type="term" value="C:ATP-binding cassette (ABC) transporter complex"/>
    <property type="evidence" value="ECO:0007669"/>
    <property type="project" value="InterPro"/>
</dbReference>
<dbReference type="FunFam" id="3.90.76.10:FF:000001">
    <property type="entry name" value="Oligopeptide ABC transporter substrate-binding protein"/>
    <property type="match status" value="1"/>
</dbReference>
<evidence type="ECO:0000256" key="2">
    <source>
        <dbReference type="ARBA" id="ARBA00005695"/>
    </source>
</evidence>
<dbReference type="CDD" id="cd08504">
    <property type="entry name" value="PBP2_OppA"/>
    <property type="match status" value="1"/>
</dbReference>
<dbReference type="AlphaFoldDB" id="A0A502IDC0"/>
<evidence type="ECO:0000256" key="5">
    <source>
        <dbReference type="ARBA" id="ARBA00022856"/>
    </source>
</evidence>
<keyword evidence="5" id="KW-0653">Protein transport</keyword>
<dbReference type="GO" id="GO:0030288">
    <property type="term" value="C:outer membrane-bounded periplasmic space"/>
    <property type="evidence" value="ECO:0007669"/>
    <property type="project" value="UniProtKB-ARBA"/>
</dbReference>